<dbReference type="GO" id="GO:0005739">
    <property type="term" value="C:mitochondrion"/>
    <property type="evidence" value="ECO:0007669"/>
    <property type="project" value="UniProtKB-SubCell"/>
</dbReference>
<dbReference type="InterPro" id="IPR019192">
    <property type="entry name" value="Ribosomal_mL40"/>
</dbReference>
<evidence type="ECO:0000256" key="2">
    <source>
        <dbReference type="ARBA" id="ARBA00009360"/>
    </source>
</evidence>
<accession>A0A1R1YC82</accession>
<organism evidence="9 10">
    <name type="scientific">Smittium culicis</name>
    <dbReference type="NCBI Taxonomy" id="133412"/>
    <lineage>
        <taxon>Eukaryota</taxon>
        <taxon>Fungi</taxon>
        <taxon>Fungi incertae sedis</taxon>
        <taxon>Zoopagomycota</taxon>
        <taxon>Kickxellomycotina</taxon>
        <taxon>Harpellomycetes</taxon>
        <taxon>Harpellales</taxon>
        <taxon>Legeriomycetaceae</taxon>
        <taxon>Smittium</taxon>
    </lineage>
</organism>
<dbReference type="GO" id="GO:1990904">
    <property type="term" value="C:ribonucleoprotein complex"/>
    <property type="evidence" value="ECO:0007669"/>
    <property type="project" value="UniProtKB-KW"/>
</dbReference>
<dbReference type="GO" id="GO:0003735">
    <property type="term" value="F:structural constituent of ribosome"/>
    <property type="evidence" value="ECO:0007669"/>
    <property type="project" value="InterPro"/>
</dbReference>
<keyword evidence="5" id="KW-0496">Mitochondrion</keyword>
<dbReference type="OrthoDB" id="2098203at2759"/>
<keyword evidence="3" id="KW-0809">Transit peptide</keyword>
<dbReference type="InterPro" id="IPR042831">
    <property type="entry name" value="Ribosomal_mL40_fung"/>
</dbReference>
<dbReference type="AlphaFoldDB" id="A0A1R1YC82"/>
<dbReference type="PANTHER" id="PTHR39150">
    <property type="entry name" value="54S RIBOSOMAL PROTEIN L28, MITOCHONDRIAL"/>
    <property type="match status" value="1"/>
</dbReference>
<keyword evidence="6" id="KW-0687">Ribonucleoprotein</keyword>
<keyword evidence="10" id="KW-1185">Reference proteome</keyword>
<evidence type="ECO:0000256" key="5">
    <source>
        <dbReference type="ARBA" id="ARBA00023128"/>
    </source>
</evidence>
<sequence length="148" mass="16999">MRSGIINILSSVAKRSYAAKAGAPVQRGPRAGPNSGHVDPRHEIMRKFLFEREPKELENLSESDHERHETIEQAYKIFKSEQSKIQRESRLKKFAAMEAAFKELENTDMRLVIDATRKSPNPKFPLQLRVPTETPPKVIWNYTALSKQ</sequence>
<dbReference type="GO" id="GO:0005840">
    <property type="term" value="C:ribosome"/>
    <property type="evidence" value="ECO:0007669"/>
    <property type="project" value="UniProtKB-KW"/>
</dbReference>
<name>A0A1R1YC82_9FUNG</name>
<evidence type="ECO:0000256" key="4">
    <source>
        <dbReference type="ARBA" id="ARBA00022980"/>
    </source>
</evidence>
<evidence type="ECO:0000256" key="6">
    <source>
        <dbReference type="ARBA" id="ARBA00023274"/>
    </source>
</evidence>
<evidence type="ECO:0000256" key="3">
    <source>
        <dbReference type="ARBA" id="ARBA00022946"/>
    </source>
</evidence>
<feature type="region of interest" description="Disordered" evidence="8">
    <location>
        <begin position="20"/>
        <end position="40"/>
    </location>
</feature>
<keyword evidence="4 9" id="KW-0689">Ribosomal protein</keyword>
<dbReference type="Proteomes" id="UP000187429">
    <property type="component" value="Unassembled WGS sequence"/>
</dbReference>
<dbReference type="PANTHER" id="PTHR39150:SF1">
    <property type="entry name" value="LARGE RIBOSOMAL SUBUNIT PROTEIN ML40"/>
    <property type="match status" value="1"/>
</dbReference>
<proteinExistence type="inferred from homology"/>
<dbReference type="Gene3D" id="6.10.250.3440">
    <property type="match status" value="1"/>
</dbReference>
<evidence type="ECO:0000313" key="10">
    <source>
        <dbReference type="Proteomes" id="UP000187429"/>
    </source>
</evidence>
<comment type="caution">
    <text evidence="9">The sequence shown here is derived from an EMBL/GenBank/DDBJ whole genome shotgun (WGS) entry which is preliminary data.</text>
</comment>
<comment type="similarity">
    <text evidence="2">Belongs to the mitochondrion-specific ribosomal protein mL40 family.</text>
</comment>
<dbReference type="Pfam" id="PF09812">
    <property type="entry name" value="MRP-L28"/>
    <property type="match status" value="1"/>
</dbReference>
<evidence type="ECO:0000256" key="1">
    <source>
        <dbReference type="ARBA" id="ARBA00004173"/>
    </source>
</evidence>
<protein>
    <recommendedName>
        <fullName evidence="7">Large ribosomal subunit protein mL40</fullName>
    </recommendedName>
</protein>
<comment type="subcellular location">
    <subcellularLocation>
        <location evidence="1">Mitochondrion</location>
    </subcellularLocation>
</comment>
<gene>
    <name evidence="9" type="ORF">AYI69_g4598</name>
</gene>
<dbReference type="EMBL" id="LSSM01001811">
    <property type="protein sequence ID" value="OMJ24527.1"/>
    <property type="molecule type" value="Genomic_DNA"/>
</dbReference>
<evidence type="ECO:0000256" key="8">
    <source>
        <dbReference type="SAM" id="MobiDB-lite"/>
    </source>
</evidence>
<reference evidence="10" key="1">
    <citation type="submission" date="2017-01" db="EMBL/GenBank/DDBJ databases">
        <authorList>
            <person name="Wang Y."/>
            <person name="White M."/>
            <person name="Kvist S."/>
            <person name="Moncalvo J.-M."/>
        </authorList>
    </citation>
    <scope>NUCLEOTIDE SEQUENCE [LARGE SCALE GENOMIC DNA]</scope>
    <source>
        <strain evidence="10">ID-206-W2</strain>
    </source>
</reference>
<dbReference type="GO" id="GO:0032543">
    <property type="term" value="P:mitochondrial translation"/>
    <property type="evidence" value="ECO:0007669"/>
    <property type="project" value="InterPro"/>
</dbReference>
<evidence type="ECO:0000313" key="9">
    <source>
        <dbReference type="EMBL" id="OMJ24527.1"/>
    </source>
</evidence>
<evidence type="ECO:0000256" key="7">
    <source>
        <dbReference type="ARBA" id="ARBA00035192"/>
    </source>
</evidence>